<evidence type="ECO:0000256" key="1">
    <source>
        <dbReference type="SAM" id="Phobius"/>
    </source>
</evidence>
<feature type="transmembrane region" description="Helical" evidence="1">
    <location>
        <begin position="20"/>
        <end position="39"/>
    </location>
</feature>
<feature type="transmembrane region" description="Helical" evidence="1">
    <location>
        <begin position="59"/>
        <end position="85"/>
    </location>
</feature>
<keyword evidence="1" id="KW-0812">Transmembrane</keyword>
<keyword evidence="1" id="KW-0472">Membrane</keyword>
<evidence type="ECO:0000313" key="2">
    <source>
        <dbReference type="EMBL" id="VAW63888.1"/>
    </source>
</evidence>
<accession>A0A3B0X6F2</accession>
<proteinExistence type="predicted"/>
<gene>
    <name evidence="2" type="ORF">MNBD_GAMMA10-673</name>
</gene>
<name>A0A3B0X6F2_9ZZZZ</name>
<dbReference type="AlphaFoldDB" id="A0A3B0X6F2"/>
<organism evidence="2">
    <name type="scientific">hydrothermal vent metagenome</name>
    <dbReference type="NCBI Taxonomy" id="652676"/>
    <lineage>
        <taxon>unclassified sequences</taxon>
        <taxon>metagenomes</taxon>
        <taxon>ecological metagenomes</taxon>
    </lineage>
</organism>
<reference evidence="2" key="1">
    <citation type="submission" date="2018-06" db="EMBL/GenBank/DDBJ databases">
        <authorList>
            <person name="Zhirakovskaya E."/>
        </authorList>
    </citation>
    <scope>NUCLEOTIDE SEQUENCE</scope>
</reference>
<feature type="transmembrane region" description="Helical" evidence="1">
    <location>
        <begin position="115"/>
        <end position="139"/>
    </location>
</feature>
<protein>
    <submittedName>
        <fullName evidence="2">Uncharacterized protein</fullName>
    </submittedName>
</protein>
<keyword evidence="1" id="KW-1133">Transmembrane helix</keyword>
<dbReference type="EMBL" id="UOFJ01000122">
    <property type="protein sequence ID" value="VAW63888.1"/>
    <property type="molecule type" value="Genomic_DNA"/>
</dbReference>
<sequence>MSEQAEYATLYTKQERIRLIIILFCVFLALLASAHFILLPEWTRFVGTAHCRTILDMPGLAIMAYAMFVGIPAAGSVLLELVLGWTAIRTIISKRSPPANTKVFKKTRILRGRDAVLKGVFILLFVPAMSVPIVSWGYLLAGDFIAQMNVQALDYSVCVKQINNF</sequence>